<organism evidence="2 3">
    <name type="scientific">Paraburkholderia denitrificans</name>
    <dbReference type="NCBI Taxonomy" id="694025"/>
    <lineage>
        <taxon>Bacteria</taxon>
        <taxon>Pseudomonadati</taxon>
        <taxon>Pseudomonadota</taxon>
        <taxon>Betaproteobacteria</taxon>
        <taxon>Burkholderiales</taxon>
        <taxon>Burkholderiaceae</taxon>
        <taxon>Paraburkholderia</taxon>
    </lineage>
</organism>
<evidence type="ECO:0000313" key="3">
    <source>
        <dbReference type="Proteomes" id="UP001596103"/>
    </source>
</evidence>
<dbReference type="PIRSF" id="PIRSF028162">
    <property type="entry name" value="BcbE_prd"/>
    <property type="match status" value="1"/>
</dbReference>
<sequence>MNVLILAAGAAAMEPLDGEYPLMLTEIDGVTLIERVIRSVEPIVDGRLIVALRRSEMSHFHLGEVVTILRSDAKVVPVSDSVRGAACTSLLAAEHLDGESELLVVNANQLIDIDLAEVVADFRMRWLDAGVVTFQSVHPRYSYVRVEDDGLVSEAAEKRPISKFASTGVYWFADGRRFLAGVRNTIRKDVHVGGNFYVTPVLNELILEQARVGVWSVEGGKYLPIKSQRQLQHTESHYEHGV</sequence>
<keyword evidence="3" id="KW-1185">Reference proteome</keyword>
<protein>
    <submittedName>
        <fullName evidence="2">Glycosyltransferase family 2 protein</fullName>
    </submittedName>
</protein>
<dbReference type="Proteomes" id="UP001596103">
    <property type="component" value="Unassembled WGS sequence"/>
</dbReference>
<evidence type="ECO:0000313" key="2">
    <source>
        <dbReference type="EMBL" id="MFC5430233.1"/>
    </source>
</evidence>
<dbReference type="InterPro" id="IPR016873">
    <property type="entry name" value="Caps_polysacc_synth_BcbE_prd"/>
</dbReference>
<dbReference type="EMBL" id="JBHSMP010000017">
    <property type="protein sequence ID" value="MFC5430233.1"/>
    <property type="molecule type" value="Genomic_DNA"/>
</dbReference>
<name>A0ABW0JB28_9BURK</name>
<dbReference type="SUPFAM" id="SSF53448">
    <property type="entry name" value="Nucleotide-diphospho-sugar transferases"/>
    <property type="match status" value="1"/>
</dbReference>
<dbReference type="InterPro" id="IPR029044">
    <property type="entry name" value="Nucleotide-diphossugar_trans"/>
</dbReference>
<dbReference type="RefSeq" id="WP_377712505.1">
    <property type="nucleotide sequence ID" value="NZ_JBHSMP010000017.1"/>
</dbReference>
<accession>A0ABW0JB28</accession>
<evidence type="ECO:0000259" key="1">
    <source>
        <dbReference type="Pfam" id="PF00483"/>
    </source>
</evidence>
<feature type="domain" description="Nucleotidyl transferase" evidence="1">
    <location>
        <begin position="78"/>
        <end position="174"/>
    </location>
</feature>
<dbReference type="CDD" id="cd04183">
    <property type="entry name" value="GT2_BcE_like"/>
    <property type="match status" value="1"/>
</dbReference>
<dbReference type="InterPro" id="IPR005835">
    <property type="entry name" value="NTP_transferase_dom"/>
</dbReference>
<dbReference type="Gene3D" id="3.90.550.10">
    <property type="entry name" value="Spore Coat Polysaccharide Biosynthesis Protein SpsA, Chain A"/>
    <property type="match status" value="1"/>
</dbReference>
<proteinExistence type="predicted"/>
<reference evidence="3" key="1">
    <citation type="journal article" date="2019" name="Int. J. Syst. Evol. Microbiol.">
        <title>The Global Catalogue of Microorganisms (GCM) 10K type strain sequencing project: providing services to taxonomists for standard genome sequencing and annotation.</title>
        <authorList>
            <consortium name="The Broad Institute Genomics Platform"/>
            <consortium name="The Broad Institute Genome Sequencing Center for Infectious Disease"/>
            <person name="Wu L."/>
            <person name="Ma J."/>
        </authorList>
    </citation>
    <scope>NUCLEOTIDE SEQUENCE [LARGE SCALE GENOMIC DNA]</scope>
    <source>
        <strain evidence="3">CCUG 56042</strain>
    </source>
</reference>
<dbReference type="Pfam" id="PF00483">
    <property type="entry name" value="NTP_transferase"/>
    <property type="match status" value="1"/>
</dbReference>
<comment type="caution">
    <text evidence="2">The sequence shown here is derived from an EMBL/GenBank/DDBJ whole genome shotgun (WGS) entry which is preliminary data.</text>
</comment>
<gene>
    <name evidence="2" type="ORF">ACFPTO_15695</name>
</gene>